<evidence type="ECO:0000256" key="6">
    <source>
        <dbReference type="ARBA" id="ARBA00023004"/>
    </source>
</evidence>
<evidence type="ECO:0000313" key="12">
    <source>
        <dbReference type="Proteomes" id="UP000886998"/>
    </source>
</evidence>
<dbReference type="InterPro" id="IPR036396">
    <property type="entry name" value="Cyt_P450_sf"/>
</dbReference>
<reference evidence="11" key="1">
    <citation type="submission" date="2020-08" db="EMBL/GenBank/DDBJ databases">
        <title>Multicomponent nature underlies the extraordinary mechanical properties of spider dragline silk.</title>
        <authorList>
            <person name="Kono N."/>
            <person name="Nakamura H."/>
            <person name="Mori M."/>
            <person name="Yoshida Y."/>
            <person name="Ohtoshi R."/>
            <person name="Malay A.D."/>
            <person name="Moran D.A.P."/>
            <person name="Tomita M."/>
            <person name="Numata K."/>
            <person name="Arakawa K."/>
        </authorList>
    </citation>
    <scope>NUCLEOTIDE SEQUENCE</scope>
</reference>
<organism evidence="11 12">
    <name type="scientific">Trichonephila inaurata madagascariensis</name>
    <dbReference type="NCBI Taxonomy" id="2747483"/>
    <lineage>
        <taxon>Eukaryota</taxon>
        <taxon>Metazoa</taxon>
        <taxon>Ecdysozoa</taxon>
        <taxon>Arthropoda</taxon>
        <taxon>Chelicerata</taxon>
        <taxon>Arachnida</taxon>
        <taxon>Araneae</taxon>
        <taxon>Araneomorphae</taxon>
        <taxon>Entelegynae</taxon>
        <taxon>Araneoidea</taxon>
        <taxon>Nephilidae</taxon>
        <taxon>Trichonephila</taxon>
        <taxon>Trichonephila inaurata</taxon>
    </lineage>
</organism>
<comment type="similarity">
    <text evidence="3 10">Belongs to the cytochrome P450 family.</text>
</comment>
<comment type="subcellular location">
    <subcellularLocation>
        <location evidence="2">Endoplasmic reticulum membrane</location>
    </subcellularLocation>
</comment>
<dbReference type="EMBL" id="BMAV01005948">
    <property type="protein sequence ID" value="GFY47426.1"/>
    <property type="molecule type" value="Genomic_DNA"/>
</dbReference>
<keyword evidence="8" id="KW-0472">Membrane</keyword>
<dbReference type="GO" id="GO:0004497">
    <property type="term" value="F:monooxygenase activity"/>
    <property type="evidence" value="ECO:0007669"/>
    <property type="project" value="UniProtKB-KW"/>
</dbReference>
<name>A0A8X6X8R0_9ARAC</name>
<keyword evidence="10" id="KW-0560">Oxidoreductase</keyword>
<dbReference type="PANTHER" id="PTHR24291:SF189">
    <property type="entry name" value="CYTOCHROME P450 4C3-RELATED"/>
    <property type="match status" value="1"/>
</dbReference>
<dbReference type="GO" id="GO:0005789">
    <property type="term" value="C:endoplasmic reticulum membrane"/>
    <property type="evidence" value="ECO:0007669"/>
    <property type="project" value="UniProtKB-SubCell"/>
</dbReference>
<dbReference type="InterPro" id="IPR050196">
    <property type="entry name" value="Cytochrome_P450_Monoox"/>
</dbReference>
<comment type="cofactor">
    <cofactor evidence="1 9">
        <name>heme</name>
        <dbReference type="ChEBI" id="CHEBI:30413"/>
    </cofactor>
</comment>
<keyword evidence="6 9" id="KW-0408">Iron</keyword>
<keyword evidence="4 9" id="KW-0349">Heme</keyword>
<dbReference type="Pfam" id="PF00067">
    <property type="entry name" value="p450"/>
    <property type="match status" value="1"/>
</dbReference>
<dbReference type="Gene3D" id="1.10.630.10">
    <property type="entry name" value="Cytochrome P450"/>
    <property type="match status" value="1"/>
</dbReference>
<protein>
    <submittedName>
        <fullName evidence="11">Cytochrome P450 4V2</fullName>
    </submittedName>
</protein>
<keyword evidence="12" id="KW-1185">Reference proteome</keyword>
<evidence type="ECO:0000256" key="4">
    <source>
        <dbReference type="ARBA" id="ARBA00022617"/>
    </source>
</evidence>
<feature type="binding site" description="axial binding residue" evidence="9">
    <location>
        <position position="64"/>
    </location>
    <ligand>
        <name>heme</name>
        <dbReference type="ChEBI" id="CHEBI:30413"/>
    </ligand>
    <ligandPart>
        <name>Fe</name>
        <dbReference type="ChEBI" id="CHEBI:18248"/>
    </ligandPart>
</feature>
<evidence type="ECO:0000256" key="5">
    <source>
        <dbReference type="ARBA" id="ARBA00022824"/>
    </source>
</evidence>
<evidence type="ECO:0000313" key="11">
    <source>
        <dbReference type="EMBL" id="GFY47426.1"/>
    </source>
</evidence>
<dbReference type="OrthoDB" id="6433150at2759"/>
<accession>A0A8X6X8R0</accession>
<dbReference type="GO" id="GO:0020037">
    <property type="term" value="F:heme binding"/>
    <property type="evidence" value="ECO:0007669"/>
    <property type="project" value="InterPro"/>
</dbReference>
<proteinExistence type="inferred from homology"/>
<dbReference type="AlphaFoldDB" id="A0A8X6X8R0"/>
<evidence type="ECO:0000256" key="2">
    <source>
        <dbReference type="ARBA" id="ARBA00004586"/>
    </source>
</evidence>
<dbReference type="InterPro" id="IPR002401">
    <property type="entry name" value="Cyt_P450_E_grp-I"/>
</dbReference>
<comment type="caution">
    <text evidence="11">The sequence shown here is derived from an EMBL/GenBank/DDBJ whole genome shotgun (WGS) entry which is preliminary data.</text>
</comment>
<gene>
    <name evidence="11" type="primary">CYP4V2</name>
    <name evidence="11" type="ORF">TNIN_455251</name>
</gene>
<sequence>MPVVAAGYPIPKGATLILNPSVIHRDEGIFPNPEKFDPDRFLPENSLDRHPYAYIPFSAGPRNCIGRTLSMMEQLVIISTILRSYTVESLDERDKLVPAMTVTITSSKPIGLRIRQRESKNC</sequence>
<dbReference type="PROSITE" id="PS00086">
    <property type="entry name" value="CYTOCHROME_P450"/>
    <property type="match status" value="1"/>
</dbReference>
<evidence type="ECO:0000256" key="10">
    <source>
        <dbReference type="RuleBase" id="RU000461"/>
    </source>
</evidence>
<keyword evidence="7 10" id="KW-0503">Monooxygenase</keyword>
<evidence type="ECO:0000256" key="3">
    <source>
        <dbReference type="ARBA" id="ARBA00010617"/>
    </source>
</evidence>
<keyword evidence="5" id="KW-0256">Endoplasmic reticulum</keyword>
<dbReference type="PRINTS" id="PR00463">
    <property type="entry name" value="EP450I"/>
</dbReference>
<dbReference type="SUPFAM" id="SSF48264">
    <property type="entry name" value="Cytochrome P450"/>
    <property type="match status" value="1"/>
</dbReference>
<dbReference type="GO" id="GO:0016705">
    <property type="term" value="F:oxidoreductase activity, acting on paired donors, with incorporation or reduction of molecular oxygen"/>
    <property type="evidence" value="ECO:0007669"/>
    <property type="project" value="InterPro"/>
</dbReference>
<dbReference type="InterPro" id="IPR017972">
    <property type="entry name" value="Cyt_P450_CS"/>
</dbReference>
<dbReference type="Proteomes" id="UP000886998">
    <property type="component" value="Unassembled WGS sequence"/>
</dbReference>
<evidence type="ECO:0000256" key="7">
    <source>
        <dbReference type="ARBA" id="ARBA00023033"/>
    </source>
</evidence>
<keyword evidence="9 10" id="KW-0479">Metal-binding</keyword>
<evidence type="ECO:0000256" key="8">
    <source>
        <dbReference type="ARBA" id="ARBA00023136"/>
    </source>
</evidence>
<evidence type="ECO:0000256" key="1">
    <source>
        <dbReference type="ARBA" id="ARBA00001971"/>
    </source>
</evidence>
<dbReference type="GO" id="GO:0005506">
    <property type="term" value="F:iron ion binding"/>
    <property type="evidence" value="ECO:0007669"/>
    <property type="project" value="InterPro"/>
</dbReference>
<evidence type="ECO:0000256" key="9">
    <source>
        <dbReference type="PIRSR" id="PIRSR602401-1"/>
    </source>
</evidence>
<dbReference type="InterPro" id="IPR001128">
    <property type="entry name" value="Cyt_P450"/>
</dbReference>
<dbReference type="PANTHER" id="PTHR24291">
    <property type="entry name" value="CYTOCHROME P450 FAMILY 4"/>
    <property type="match status" value="1"/>
</dbReference>